<dbReference type="GO" id="GO:0016020">
    <property type="term" value="C:membrane"/>
    <property type="evidence" value="ECO:0007669"/>
    <property type="project" value="UniProtKB-SubCell"/>
</dbReference>
<reference evidence="8 9" key="1">
    <citation type="submission" date="2023-01" db="EMBL/GenBank/DDBJ databases">
        <title>Analysis of 21 Apiospora genomes using comparative genomics revels a genus with tremendous synthesis potential of carbohydrate active enzymes and secondary metabolites.</title>
        <authorList>
            <person name="Sorensen T."/>
        </authorList>
    </citation>
    <scope>NUCLEOTIDE SEQUENCE [LARGE SCALE GENOMIC DNA]</scope>
    <source>
        <strain evidence="8 9">CBS 117206</strain>
    </source>
</reference>
<comment type="similarity">
    <text evidence="5">Belongs to the SAT4 family.</text>
</comment>
<feature type="domain" description="Rhodopsin" evidence="7">
    <location>
        <begin position="37"/>
        <end position="258"/>
    </location>
</feature>
<evidence type="ECO:0000313" key="9">
    <source>
        <dbReference type="Proteomes" id="UP001392437"/>
    </source>
</evidence>
<evidence type="ECO:0000256" key="4">
    <source>
        <dbReference type="ARBA" id="ARBA00023136"/>
    </source>
</evidence>
<feature type="transmembrane region" description="Helical" evidence="6">
    <location>
        <begin position="113"/>
        <end position="136"/>
    </location>
</feature>
<dbReference type="InterPro" id="IPR052337">
    <property type="entry name" value="SAT4-like"/>
</dbReference>
<evidence type="ECO:0000256" key="2">
    <source>
        <dbReference type="ARBA" id="ARBA00022692"/>
    </source>
</evidence>
<comment type="subcellular location">
    <subcellularLocation>
        <location evidence="1">Membrane</location>
        <topology evidence="1">Multi-pass membrane protein</topology>
    </subcellularLocation>
</comment>
<dbReference type="Proteomes" id="UP001392437">
    <property type="component" value="Unassembled WGS sequence"/>
</dbReference>
<evidence type="ECO:0000259" key="7">
    <source>
        <dbReference type="Pfam" id="PF20684"/>
    </source>
</evidence>
<evidence type="ECO:0000313" key="8">
    <source>
        <dbReference type="EMBL" id="KAK8109442.1"/>
    </source>
</evidence>
<dbReference type="EMBL" id="JAQQWP010000007">
    <property type="protein sequence ID" value="KAK8109442.1"/>
    <property type="molecule type" value="Genomic_DNA"/>
</dbReference>
<keyword evidence="3 6" id="KW-1133">Transmembrane helix</keyword>
<accession>A0AAW0QMM8</accession>
<dbReference type="PANTHER" id="PTHR33048:SF18">
    <property type="entry name" value="INTEGRAL MEMBRANE PROTEIN"/>
    <property type="match status" value="1"/>
</dbReference>
<organism evidence="8 9">
    <name type="scientific">Apiospora kogelbergensis</name>
    <dbReference type="NCBI Taxonomy" id="1337665"/>
    <lineage>
        <taxon>Eukaryota</taxon>
        <taxon>Fungi</taxon>
        <taxon>Dikarya</taxon>
        <taxon>Ascomycota</taxon>
        <taxon>Pezizomycotina</taxon>
        <taxon>Sordariomycetes</taxon>
        <taxon>Xylariomycetidae</taxon>
        <taxon>Amphisphaeriales</taxon>
        <taxon>Apiosporaceae</taxon>
        <taxon>Apiospora</taxon>
    </lineage>
</organism>
<comment type="caution">
    <text evidence="8">The sequence shown here is derived from an EMBL/GenBank/DDBJ whole genome shotgun (WGS) entry which is preliminary data.</text>
</comment>
<feature type="transmembrane region" description="Helical" evidence="6">
    <location>
        <begin position="156"/>
        <end position="179"/>
    </location>
</feature>
<keyword evidence="9" id="KW-1185">Reference proteome</keyword>
<keyword evidence="2 6" id="KW-0812">Transmembrane</keyword>
<evidence type="ECO:0000256" key="5">
    <source>
        <dbReference type="ARBA" id="ARBA00038359"/>
    </source>
</evidence>
<evidence type="ECO:0000256" key="6">
    <source>
        <dbReference type="SAM" id="Phobius"/>
    </source>
</evidence>
<gene>
    <name evidence="8" type="ORF">PG999_007579</name>
</gene>
<dbReference type="Pfam" id="PF20684">
    <property type="entry name" value="Fung_rhodopsin"/>
    <property type="match status" value="1"/>
</dbReference>
<dbReference type="InterPro" id="IPR049326">
    <property type="entry name" value="Rhodopsin_dom_fungi"/>
</dbReference>
<feature type="transmembrane region" description="Helical" evidence="6">
    <location>
        <begin position="20"/>
        <end position="39"/>
    </location>
</feature>
<sequence length="381" mass="42538">MSTNMAPLSEPHPSLITLELVIVAVVVPLVSLAAIGLRFRARRIMRAPLLADDWWIVASWVCSMPLSVLIWTFGALAGVDHYKVDIETGTRYSREIAILLFFKRLFPTPKFRIAVWIAIGVITGFGILFLLLFLLLADPISHNWTSNGRYRYDPTAVGEAQVATSIALDVVVLLFPIPIVAKLHMSLQRRLIISFIFWLGAFCCVAAIVRVILLHVTLRQVVTGDPAVYTQTLQVVFLILEPHLTIISGCLPSYGTLMGRFQILDSIINSVRSFSRLSRRKASAAMSWRRGSSKVEGARQTRSDSTYELDPSVSWPGGANQNYVAVAGSRSSPQSSTDIEAPYRRDMEINVTTAIEVARANIASSEVFFRGLRRRDYRLWK</sequence>
<proteinExistence type="inferred from homology"/>
<dbReference type="AlphaFoldDB" id="A0AAW0QMM8"/>
<name>A0AAW0QMM8_9PEZI</name>
<evidence type="ECO:0000256" key="1">
    <source>
        <dbReference type="ARBA" id="ARBA00004141"/>
    </source>
</evidence>
<feature type="transmembrane region" description="Helical" evidence="6">
    <location>
        <begin position="233"/>
        <end position="254"/>
    </location>
</feature>
<evidence type="ECO:0000256" key="3">
    <source>
        <dbReference type="ARBA" id="ARBA00022989"/>
    </source>
</evidence>
<feature type="transmembrane region" description="Helical" evidence="6">
    <location>
        <begin position="191"/>
        <end position="213"/>
    </location>
</feature>
<keyword evidence="4 6" id="KW-0472">Membrane</keyword>
<dbReference type="PANTHER" id="PTHR33048">
    <property type="entry name" value="PTH11-LIKE INTEGRAL MEMBRANE PROTEIN (AFU_ORTHOLOGUE AFUA_5G11245)"/>
    <property type="match status" value="1"/>
</dbReference>
<protein>
    <recommendedName>
        <fullName evidence="7">Rhodopsin domain-containing protein</fullName>
    </recommendedName>
</protein>